<evidence type="ECO:0008006" key="4">
    <source>
        <dbReference type="Google" id="ProtNLM"/>
    </source>
</evidence>
<sequence>MSEISGPEETRNPCKGHLLRPSTRRLDSPDSSTSPRVKLLPIPAEKSAAKKEEKAPGKKQKIRIMFTQTQVSVLNDRLQRQESASSRCKNFPIS</sequence>
<evidence type="ECO:0000313" key="3">
    <source>
        <dbReference type="Proteomes" id="UP000322234"/>
    </source>
</evidence>
<comment type="caution">
    <text evidence="2">The sequence shown here is derived from an EMBL/GenBank/DDBJ whole genome shotgun (WGS) entry which is preliminary data.</text>
</comment>
<reference evidence="2" key="1">
    <citation type="submission" date="2019-10" db="EMBL/GenBank/DDBJ databases">
        <title>The sequence and de novo assembly of the wild yak genome.</title>
        <authorList>
            <person name="Liu Y."/>
        </authorList>
    </citation>
    <scope>NUCLEOTIDE SEQUENCE [LARGE SCALE GENOMIC DNA]</scope>
    <source>
        <strain evidence="2">WY2019</strain>
    </source>
</reference>
<evidence type="ECO:0000313" key="2">
    <source>
        <dbReference type="EMBL" id="MXQ99953.1"/>
    </source>
</evidence>
<dbReference type="Proteomes" id="UP000322234">
    <property type="component" value="Unassembled WGS sequence"/>
</dbReference>
<dbReference type="AlphaFoldDB" id="A0A6B0SMF0"/>
<feature type="compositionally biased region" description="Basic and acidic residues" evidence="1">
    <location>
        <begin position="47"/>
        <end position="56"/>
    </location>
</feature>
<name>A0A6B0SMF0_9CETA</name>
<keyword evidence="3" id="KW-1185">Reference proteome</keyword>
<feature type="region of interest" description="Disordered" evidence="1">
    <location>
        <begin position="1"/>
        <end position="60"/>
    </location>
</feature>
<accession>A0A6B0SMF0</accession>
<gene>
    <name evidence="2" type="ORF">E5288_WYG015453</name>
</gene>
<evidence type="ECO:0000256" key="1">
    <source>
        <dbReference type="SAM" id="MobiDB-lite"/>
    </source>
</evidence>
<protein>
    <recommendedName>
        <fullName evidence="4">Homeobox domain-containing protein</fullName>
    </recommendedName>
</protein>
<proteinExistence type="predicted"/>
<dbReference type="EMBL" id="VBQZ03004087">
    <property type="protein sequence ID" value="MXQ99953.1"/>
    <property type="molecule type" value="Genomic_DNA"/>
</dbReference>
<organism evidence="2 3">
    <name type="scientific">Bos mutus</name>
    <name type="common">wild yak</name>
    <dbReference type="NCBI Taxonomy" id="72004"/>
    <lineage>
        <taxon>Eukaryota</taxon>
        <taxon>Metazoa</taxon>
        <taxon>Chordata</taxon>
        <taxon>Craniata</taxon>
        <taxon>Vertebrata</taxon>
        <taxon>Euteleostomi</taxon>
        <taxon>Mammalia</taxon>
        <taxon>Eutheria</taxon>
        <taxon>Laurasiatheria</taxon>
        <taxon>Artiodactyla</taxon>
        <taxon>Ruminantia</taxon>
        <taxon>Pecora</taxon>
        <taxon>Bovidae</taxon>
        <taxon>Bovinae</taxon>
        <taxon>Bos</taxon>
    </lineage>
</organism>